<reference evidence="1" key="1">
    <citation type="journal article" date="2020" name="Nature">
        <title>Giant virus diversity and host interactions through global metagenomics.</title>
        <authorList>
            <person name="Schulz F."/>
            <person name="Roux S."/>
            <person name="Paez-Espino D."/>
            <person name="Jungbluth S."/>
            <person name="Walsh D.A."/>
            <person name="Denef V.J."/>
            <person name="McMahon K.D."/>
            <person name="Konstantinidis K.T."/>
            <person name="Eloe-Fadrosh E.A."/>
            <person name="Kyrpides N.C."/>
            <person name="Woyke T."/>
        </authorList>
    </citation>
    <scope>NUCLEOTIDE SEQUENCE</scope>
    <source>
        <strain evidence="1">GVMAG-M-3300010160-26</strain>
    </source>
</reference>
<sequence>MLHIAKSGIDLNFQQNPRAGSACISVGFSVKGLNWFVLNKLLTGVPCSCPSLSYGSEITSVCYAICVAVNTKLQSNPKFSNLNKVFTTATCNIQNDMFFINVNTQHNFNAIKRVIGVIFGAMKQSESHYREYATCLSTLNSKPSRDHFNYAVDVVRSGLAKLYVLIIAKLPSSVDKAKLGILMDMMVASHAQFSHEKLKPSAEPESMKTHVNPTQCPNVKAGGIYTFLLMLFLRSKLPGMRVSANTDEVIVYTDTFNHKHMDKAVSTWCKRLVNVPDLHVAFATMGLNSGQADPCTLVDLLNEGDKFTVKHLESQLIKLLK</sequence>
<evidence type="ECO:0000313" key="1">
    <source>
        <dbReference type="EMBL" id="QHS89669.1"/>
    </source>
</evidence>
<protein>
    <submittedName>
        <fullName evidence="1">Uncharacterized protein</fullName>
    </submittedName>
</protein>
<dbReference type="AlphaFoldDB" id="A0A6C0BDL3"/>
<name>A0A6C0BDL3_9ZZZZ</name>
<dbReference type="EMBL" id="MN739115">
    <property type="protein sequence ID" value="QHS89669.1"/>
    <property type="molecule type" value="Genomic_DNA"/>
</dbReference>
<accession>A0A6C0BDL3</accession>
<organism evidence="1">
    <name type="scientific">viral metagenome</name>
    <dbReference type="NCBI Taxonomy" id="1070528"/>
    <lineage>
        <taxon>unclassified sequences</taxon>
        <taxon>metagenomes</taxon>
        <taxon>organismal metagenomes</taxon>
    </lineage>
</organism>
<proteinExistence type="predicted"/>